<comment type="caution">
    <text evidence="2">The sequence shown here is derived from an EMBL/GenBank/DDBJ whole genome shotgun (WGS) entry which is preliminary data.</text>
</comment>
<dbReference type="InterPro" id="IPR011009">
    <property type="entry name" value="Kinase-like_dom_sf"/>
</dbReference>
<evidence type="ECO:0000313" key="2">
    <source>
        <dbReference type="EMBL" id="GIF09940.1"/>
    </source>
</evidence>
<dbReference type="RefSeq" id="WP_203685230.1">
    <property type="nucleotide sequence ID" value="NZ_BOMW01000124.1"/>
</dbReference>
<proteinExistence type="predicted"/>
<gene>
    <name evidence="2" type="ORF">Asi03nite_74780</name>
</gene>
<dbReference type="Pfam" id="PF01636">
    <property type="entry name" value="APH"/>
    <property type="match status" value="1"/>
</dbReference>
<dbReference type="SUPFAM" id="SSF56112">
    <property type="entry name" value="Protein kinase-like (PK-like)"/>
    <property type="match status" value="1"/>
</dbReference>
<evidence type="ECO:0000259" key="1">
    <source>
        <dbReference type="Pfam" id="PF01636"/>
    </source>
</evidence>
<dbReference type="AlphaFoldDB" id="A0A919TQK7"/>
<organism evidence="2 3">
    <name type="scientific">Actinoplanes siamensis</name>
    <dbReference type="NCBI Taxonomy" id="1223317"/>
    <lineage>
        <taxon>Bacteria</taxon>
        <taxon>Bacillati</taxon>
        <taxon>Actinomycetota</taxon>
        <taxon>Actinomycetes</taxon>
        <taxon>Micromonosporales</taxon>
        <taxon>Micromonosporaceae</taxon>
        <taxon>Actinoplanes</taxon>
    </lineage>
</organism>
<sequence length="268" mass="28864">MPHVAWQSLPAELLAVVHEHTGPITAVEPIDAGSVADTVAIVHAATAVYFCKGIRDDNPRAWMQKREARLNPYMPPCAPRLRWQAEAAGWSILGFDRAPGRHIDVSPGSPDLRPLAATLTAMSATPAPKPPIKVQPATARWAEWVPPDLVDGDTLVHTDVTTKNFLIHDGNIAVVDWAIPCAGAAWLDTALMTIRLIRAGHTPASAANWARQVPAWRSAPPDAVRAFADACATRGAQQAHRSPEPHHRELATASATWARFLTIGDSST</sequence>
<evidence type="ECO:0000313" key="3">
    <source>
        <dbReference type="Proteomes" id="UP000629619"/>
    </source>
</evidence>
<protein>
    <recommendedName>
        <fullName evidence="1">Aminoglycoside phosphotransferase domain-containing protein</fullName>
    </recommendedName>
</protein>
<dbReference type="InterPro" id="IPR002575">
    <property type="entry name" value="Aminoglycoside_PTrfase"/>
</dbReference>
<reference evidence="2" key="1">
    <citation type="submission" date="2021-01" db="EMBL/GenBank/DDBJ databases">
        <title>Whole genome shotgun sequence of Actinoplanes siamensis NBRC 109076.</title>
        <authorList>
            <person name="Komaki H."/>
            <person name="Tamura T."/>
        </authorList>
    </citation>
    <scope>NUCLEOTIDE SEQUENCE</scope>
    <source>
        <strain evidence="2">NBRC 109076</strain>
    </source>
</reference>
<name>A0A919TQK7_9ACTN</name>
<dbReference type="Gene3D" id="3.90.1200.10">
    <property type="match status" value="1"/>
</dbReference>
<feature type="domain" description="Aminoglycoside phosphotransferase" evidence="1">
    <location>
        <begin position="130"/>
        <end position="217"/>
    </location>
</feature>
<keyword evidence="3" id="KW-1185">Reference proteome</keyword>
<accession>A0A919TQK7</accession>
<dbReference type="EMBL" id="BOMW01000124">
    <property type="protein sequence ID" value="GIF09940.1"/>
    <property type="molecule type" value="Genomic_DNA"/>
</dbReference>
<dbReference type="Proteomes" id="UP000629619">
    <property type="component" value="Unassembled WGS sequence"/>
</dbReference>